<accession>A0A2I2L5U7</accession>
<dbReference type="GO" id="GO:0004722">
    <property type="term" value="F:protein serine/threonine phosphatase activity"/>
    <property type="evidence" value="ECO:0007669"/>
    <property type="project" value="InterPro"/>
</dbReference>
<dbReference type="PANTHER" id="PTHR47992">
    <property type="entry name" value="PROTEIN PHOSPHATASE"/>
    <property type="match status" value="1"/>
</dbReference>
<sequence>MQRIKEIKEENLLISKYKGDREYYEDDFLYCKLDYGITLLAVMDGHGSTNTNKYIKDNLPKILHSYIISSSFDDDSIILSLKNAILYLDHSWYSLEGDVEKKAGSTLVLAIIIDLPLYRKIVVGNVGDSRCVIFNGEGILLETKDHKPTDVMEMQRIRNAGGRVSYSGSIPRVSGFSLSRSIGDFHQRCKIQNGEYMGFRSILSPEPDIYILDLNNISTFSILMGTDGVFDHISSYDALNILSRGHIYTANLHTDLINSCLVNAMNSRISNDNILILTYGPWYIR</sequence>
<dbReference type="PROSITE" id="PS51746">
    <property type="entry name" value="PPM_2"/>
    <property type="match status" value="1"/>
</dbReference>
<dbReference type="SMART" id="SM00332">
    <property type="entry name" value="PP2Cc"/>
    <property type="match status" value="1"/>
</dbReference>
<reference evidence="2" key="1">
    <citation type="submission" date="2017-08" db="EMBL/GenBank/DDBJ databases">
        <authorList>
            <consortium name="Urmite Genomes"/>
        </authorList>
    </citation>
    <scope>NUCLEOTIDE SEQUENCE [LARGE SCALE GENOMIC DNA]</scope>
    <source>
        <strain evidence="2">IHUMI-LCC2</strain>
    </source>
</reference>
<dbReference type="Proteomes" id="UP000236316">
    <property type="component" value="Segment"/>
</dbReference>
<dbReference type="SUPFAM" id="SSF81606">
    <property type="entry name" value="PP2C-like"/>
    <property type="match status" value="1"/>
</dbReference>
<evidence type="ECO:0000313" key="2">
    <source>
        <dbReference type="EMBL" id="SNW62914.1"/>
    </source>
</evidence>
<dbReference type="EMBL" id="LT906555">
    <property type="protein sequence ID" value="SNW62914.1"/>
    <property type="molecule type" value="Genomic_DNA"/>
</dbReference>
<proteinExistence type="predicted"/>
<keyword evidence="3" id="KW-1185">Reference proteome</keyword>
<name>A0A2I2L5U7_9VIRU</name>
<dbReference type="RefSeq" id="YP_009449216.1">
    <property type="nucleotide sequence ID" value="NC_036594.1"/>
</dbReference>
<gene>
    <name evidence="2" type="ORF">ORPV_1010</name>
</gene>
<dbReference type="CDD" id="cd00143">
    <property type="entry name" value="PP2Cc"/>
    <property type="match status" value="1"/>
</dbReference>
<dbReference type="Gene3D" id="3.60.40.10">
    <property type="entry name" value="PPM-type phosphatase domain"/>
    <property type="match status" value="1"/>
</dbReference>
<feature type="domain" description="PPM-type phosphatase" evidence="1">
    <location>
        <begin position="11"/>
        <end position="281"/>
    </location>
</feature>
<dbReference type="GeneID" id="35381664"/>
<dbReference type="InterPro" id="IPR015655">
    <property type="entry name" value="PP2C"/>
</dbReference>
<evidence type="ECO:0000313" key="3">
    <source>
        <dbReference type="Proteomes" id="UP000236316"/>
    </source>
</evidence>
<organism evidence="2">
    <name type="scientific">Orpheovirus IHUMI-LCC2</name>
    <dbReference type="NCBI Taxonomy" id="2023057"/>
    <lineage>
        <taxon>Viruses</taxon>
        <taxon>Varidnaviria</taxon>
        <taxon>Bamfordvirae</taxon>
        <taxon>Nucleocytoviricota</taxon>
        <taxon>Megaviricetes</taxon>
        <taxon>Pimascovirales</taxon>
        <taxon>Ocovirineae</taxon>
        <taxon>Orpheoviridae</taxon>
        <taxon>Alphaorpheovirus</taxon>
        <taxon>Alphaorpheovirus massiliense</taxon>
    </lineage>
</organism>
<evidence type="ECO:0000259" key="1">
    <source>
        <dbReference type="PROSITE" id="PS51746"/>
    </source>
</evidence>
<dbReference type="KEGG" id="vg:35381664"/>
<protein>
    <submittedName>
        <fullName evidence="2">Serine/threonine phosphatase 2C (PP2C)</fullName>
    </submittedName>
</protein>
<dbReference type="InterPro" id="IPR001932">
    <property type="entry name" value="PPM-type_phosphatase-like_dom"/>
</dbReference>
<dbReference type="Pfam" id="PF00481">
    <property type="entry name" value="PP2C"/>
    <property type="match status" value="1"/>
</dbReference>
<dbReference type="InterPro" id="IPR036457">
    <property type="entry name" value="PPM-type-like_dom_sf"/>
</dbReference>